<accession>A0A9D5UIN9</accession>
<gene>
    <name evidence="1" type="ORF">H9623_13255</name>
</gene>
<keyword evidence="2" id="KW-1185">Reference proteome</keyword>
<proteinExistence type="predicted"/>
<evidence type="ECO:0000313" key="2">
    <source>
        <dbReference type="Proteomes" id="UP000822993"/>
    </source>
</evidence>
<dbReference type="RefSeq" id="WP_193720521.1">
    <property type="nucleotide sequence ID" value="NZ_JACSPN010000017.1"/>
</dbReference>
<organism evidence="1 2">
    <name type="scientific">Oerskovia douganii</name>
    <dbReference type="NCBI Taxonomy" id="2762210"/>
    <lineage>
        <taxon>Bacteria</taxon>
        <taxon>Bacillati</taxon>
        <taxon>Actinomycetota</taxon>
        <taxon>Actinomycetes</taxon>
        <taxon>Micrococcales</taxon>
        <taxon>Cellulomonadaceae</taxon>
        <taxon>Oerskovia</taxon>
    </lineage>
</organism>
<dbReference type="EMBL" id="JACSPN010000017">
    <property type="protein sequence ID" value="MBE7701262.1"/>
    <property type="molecule type" value="Genomic_DNA"/>
</dbReference>
<evidence type="ECO:0000313" key="1">
    <source>
        <dbReference type="EMBL" id="MBE7701262.1"/>
    </source>
</evidence>
<evidence type="ECO:0008006" key="3">
    <source>
        <dbReference type="Google" id="ProtNLM"/>
    </source>
</evidence>
<sequence length="371" mass="39626">MTLSNVGEAFGLTDAGTLLGSSPTARRSYSPARRQAIAEATELWGKAWGGSDRAALLVKEALSTSDLFRSATGDVLDRELLARYTDLPVQWTGFARRTTVKDFKPKKLIDILGGRTALDVVPELSEYPNAVHDTNEYEISVQKFGRRFGYSFEASVNDDIDELKTIPEAFASAARITEDTTANALIVTSAGAPNPAFFNAGNGNAPVAKILDHTNLSDAITVVSTKEDTEGNLVVPNGLVLVVGPAQEMNARRILNATEVRVTNGSKTTLEPNWLKGVVTLVVNARLKGTAWFVLPAPTSARPAIAVAFLRGWETPDLRQQNLTGTRVGGGAISPDEGSFNEDGVYFRVRHIVGGATVDPIHTYAATGVGA</sequence>
<dbReference type="AlphaFoldDB" id="A0A9D5UIN9"/>
<name>A0A9D5UIN9_9CELL</name>
<dbReference type="Proteomes" id="UP000822993">
    <property type="component" value="Unassembled WGS sequence"/>
</dbReference>
<protein>
    <recommendedName>
        <fullName evidence="3">Bacteriophage Mu GpT domain-containing protein</fullName>
    </recommendedName>
</protein>
<comment type="caution">
    <text evidence="1">The sequence shown here is derived from an EMBL/GenBank/DDBJ whole genome shotgun (WGS) entry which is preliminary data.</text>
</comment>
<dbReference type="Pfam" id="PF25209">
    <property type="entry name" value="Phage_capsid_4"/>
    <property type="match status" value="1"/>
</dbReference>
<reference evidence="1 2" key="1">
    <citation type="submission" date="2020-08" db="EMBL/GenBank/DDBJ databases">
        <title>A Genomic Blueprint of the Chicken Gut Microbiome.</title>
        <authorList>
            <person name="Gilroy R."/>
            <person name="Ravi A."/>
            <person name="Getino M."/>
            <person name="Pursley I."/>
            <person name="Horton D.L."/>
            <person name="Alikhan N.-F."/>
            <person name="Baker D."/>
            <person name="Gharbi K."/>
            <person name="Hall N."/>
            <person name="Watson M."/>
            <person name="Adriaenssens E.M."/>
            <person name="Foster-Nyarko E."/>
            <person name="Jarju S."/>
            <person name="Secka A."/>
            <person name="Antonio M."/>
            <person name="Oren A."/>
            <person name="Chaudhuri R."/>
            <person name="La Ragione R.M."/>
            <person name="Hildebrand F."/>
            <person name="Pallen M.J."/>
        </authorList>
    </citation>
    <scope>NUCLEOTIDE SEQUENCE [LARGE SCALE GENOMIC DNA]</scope>
    <source>
        <strain evidence="1 2">Sa1BUA8</strain>
    </source>
</reference>